<evidence type="ECO:0008006" key="15">
    <source>
        <dbReference type="Google" id="ProtNLM"/>
    </source>
</evidence>
<evidence type="ECO:0000256" key="3">
    <source>
        <dbReference type="ARBA" id="ARBA00022729"/>
    </source>
</evidence>
<feature type="compositionally biased region" description="Basic residues" evidence="9">
    <location>
        <begin position="8"/>
        <end position="19"/>
    </location>
</feature>
<organism evidence="13 14">
    <name type="scientific">Cervus elaphus hippelaphus</name>
    <name type="common">European red deer</name>
    <dbReference type="NCBI Taxonomy" id="46360"/>
    <lineage>
        <taxon>Eukaryota</taxon>
        <taxon>Metazoa</taxon>
        <taxon>Chordata</taxon>
        <taxon>Craniata</taxon>
        <taxon>Vertebrata</taxon>
        <taxon>Euteleostomi</taxon>
        <taxon>Mammalia</taxon>
        <taxon>Eutheria</taxon>
        <taxon>Laurasiatheria</taxon>
        <taxon>Artiodactyla</taxon>
        <taxon>Ruminantia</taxon>
        <taxon>Pecora</taxon>
        <taxon>Cervidae</taxon>
        <taxon>Cervinae</taxon>
        <taxon>Cervus</taxon>
    </lineage>
</organism>
<feature type="compositionally biased region" description="Basic and acidic residues" evidence="9">
    <location>
        <begin position="480"/>
        <end position="492"/>
    </location>
</feature>
<keyword evidence="4 10" id="KW-1133">Transmembrane helix</keyword>
<evidence type="ECO:0000256" key="2">
    <source>
        <dbReference type="ARBA" id="ARBA00022692"/>
    </source>
</evidence>
<dbReference type="PANTHER" id="PTHR21229">
    <property type="entry name" value="LUNG SEVEN TRANSMEMBRANE RECEPTOR"/>
    <property type="match status" value="1"/>
</dbReference>
<feature type="transmembrane region" description="Helical" evidence="10">
    <location>
        <begin position="270"/>
        <end position="290"/>
    </location>
</feature>
<comment type="similarity">
    <text evidence="8">Belongs to the LU7TM family. TMEM87 subfamily.</text>
</comment>
<keyword evidence="3" id="KW-0732">Signal</keyword>
<dbReference type="Pfam" id="PF06814">
    <property type="entry name" value="GOST_TM"/>
    <property type="match status" value="1"/>
</dbReference>
<evidence type="ECO:0000259" key="12">
    <source>
        <dbReference type="Pfam" id="PF21901"/>
    </source>
</evidence>
<feature type="region of interest" description="Disordered" evidence="9">
    <location>
        <begin position="1"/>
        <end position="24"/>
    </location>
</feature>
<dbReference type="AlphaFoldDB" id="A0A212CUG6"/>
<dbReference type="InterPro" id="IPR009637">
    <property type="entry name" value="GPR107/GPR108-like"/>
</dbReference>
<dbReference type="GO" id="GO:0005829">
    <property type="term" value="C:cytosol"/>
    <property type="evidence" value="ECO:0007669"/>
    <property type="project" value="GOC"/>
</dbReference>
<dbReference type="EMBL" id="MKHE01000012">
    <property type="protein sequence ID" value="OWK09504.1"/>
    <property type="molecule type" value="Genomic_DNA"/>
</dbReference>
<evidence type="ECO:0000256" key="4">
    <source>
        <dbReference type="ARBA" id="ARBA00022989"/>
    </source>
</evidence>
<evidence type="ECO:0000313" key="13">
    <source>
        <dbReference type="EMBL" id="OWK09504.1"/>
    </source>
</evidence>
<feature type="transmembrane region" description="Helical" evidence="10">
    <location>
        <begin position="439"/>
        <end position="456"/>
    </location>
</feature>
<proteinExistence type="inferred from homology"/>
<dbReference type="PANTHER" id="PTHR21229:SF19">
    <property type="entry name" value="TRANSMEMBRANE PROTEIN 87A"/>
    <property type="match status" value="1"/>
</dbReference>
<dbReference type="InterPro" id="IPR053937">
    <property type="entry name" value="GOST_TM"/>
</dbReference>
<keyword evidence="5" id="KW-0333">Golgi apparatus</keyword>
<keyword evidence="7" id="KW-0325">Glycoprotein</keyword>
<evidence type="ECO:0000256" key="6">
    <source>
        <dbReference type="ARBA" id="ARBA00023136"/>
    </source>
</evidence>
<evidence type="ECO:0000256" key="1">
    <source>
        <dbReference type="ARBA" id="ARBA00004653"/>
    </source>
</evidence>
<feature type="transmembrane region" description="Helical" evidence="10">
    <location>
        <begin position="236"/>
        <end position="258"/>
    </location>
</feature>
<keyword evidence="14" id="KW-1185">Reference proteome</keyword>
<evidence type="ECO:0000259" key="11">
    <source>
        <dbReference type="Pfam" id="PF06814"/>
    </source>
</evidence>
<evidence type="ECO:0000313" key="14">
    <source>
        <dbReference type="Proteomes" id="UP000242450"/>
    </source>
</evidence>
<dbReference type="InterPro" id="IPR054101">
    <property type="entry name" value="TMEM87A/B_GOLD"/>
</dbReference>
<evidence type="ECO:0000256" key="9">
    <source>
        <dbReference type="SAM" id="MobiDB-lite"/>
    </source>
</evidence>
<dbReference type="GO" id="GO:0032580">
    <property type="term" value="C:Golgi cisterna membrane"/>
    <property type="evidence" value="ECO:0007669"/>
    <property type="project" value="TreeGrafter"/>
</dbReference>
<name>A0A212CUG6_CEREH</name>
<feature type="transmembrane region" description="Helical" evidence="10">
    <location>
        <begin position="346"/>
        <end position="365"/>
    </location>
</feature>
<feature type="transmembrane region" description="Helical" evidence="10">
    <location>
        <begin position="400"/>
        <end position="419"/>
    </location>
</feature>
<comment type="subcellular location">
    <subcellularLocation>
        <location evidence="1">Golgi apparatus membrane</location>
        <topology evidence="1">Multi-pass membrane protein</topology>
    </subcellularLocation>
</comment>
<gene>
    <name evidence="13" type="ORF">Celaphus_00006336</name>
</gene>
<keyword evidence="6 10" id="KW-0472">Membrane</keyword>
<dbReference type="Pfam" id="PF21901">
    <property type="entry name" value="TMEM87A-B_GOLD"/>
    <property type="match status" value="1"/>
</dbReference>
<feature type="domain" description="GOST seven transmembrane" evidence="11">
    <location>
        <begin position="237"/>
        <end position="463"/>
    </location>
</feature>
<comment type="caution">
    <text evidence="13">The sequence shown here is derived from an EMBL/GenBank/DDBJ whole genome shotgun (WGS) entry which is preliminary data.</text>
</comment>
<dbReference type="OrthoDB" id="19932at2759"/>
<feature type="transmembrane region" description="Helical" evidence="10">
    <location>
        <begin position="371"/>
        <end position="388"/>
    </location>
</feature>
<protein>
    <recommendedName>
        <fullName evidence="15">TMEM87A</fullName>
    </recommendedName>
</protein>
<evidence type="ECO:0000256" key="10">
    <source>
        <dbReference type="SAM" id="Phobius"/>
    </source>
</evidence>
<feature type="region of interest" description="Disordered" evidence="9">
    <location>
        <begin position="469"/>
        <end position="512"/>
    </location>
</feature>
<dbReference type="GO" id="GO:0000139">
    <property type="term" value="C:Golgi membrane"/>
    <property type="evidence" value="ECO:0007669"/>
    <property type="project" value="UniProtKB-SubCell"/>
</dbReference>
<reference evidence="13 14" key="1">
    <citation type="journal article" date="2018" name="Mol. Genet. Genomics">
        <title>The red deer Cervus elaphus genome CerEla1.0: sequencing, annotating, genes, and chromosomes.</title>
        <authorList>
            <person name="Bana N.A."/>
            <person name="Nyiri A."/>
            <person name="Nagy J."/>
            <person name="Frank K."/>
            <person name="Nagy T."/>
            <person name="Steger V."/>
            <person name="Schiller M."/>
            <person name="Lakatos P."/>
            <person name="Sugar L."/>
            <person name="Horn P."/>
            <person name="Barta E."/>
            <person name="Orosz L."/>
        </authorList>
    </citation>
    <scope>NUCLEOTIDE SEQUENCE [LARGE SCALE GENOMIC DNA]</scope>
    <source>
        <strain evidence="13">Hungarian</strain>
    </source>
</reference>
<accession>A0A212CUG6</accession>
<sequence length="547" mass="62456">MIPPPERSRKRARRTGRRRNALDRHSTGVKMAVAAWLQVVPVILLLLGARTSPLSLFSVGPAPVAAAGRSKWHIPIPSAKNYFSFGKILFKNTTIFLKFDGEPCDASLNITWYLKSADCYNEIYNFKLEEVDTYLENLKEKKDLSGKYETSSKLFQNCSELFKAQAKENGTNLTFTGDKTVMHDPLKTWQDAPYIFIVHVGISSSKESSKENSRSNLFTMTVEVKGPYEYLTLEEYPLMIFFMVMCIVYVLFGVLWLAWSACYWRDLLRIQFWIGAVIFLGMLEKAVFYAEFQNIRYKGESVQGALILAELLSAVKRSLARTLVIIVSLGYGIVKPRLGVTLHKVVVAGALYLLFSGMEGVLRVTGAQTDLASLAFIPLAFLDTALCWRNIVKLSLYRHFTNTLILAVAASIVFIIWTTMKFRIVTCQSDWRELWVDDAIWRLLFSMILFVIMVLWRPSANNQRFAFSPLSEEEEEDEQKEPMLKESFEGMKMRSTKQEPNGNSKQEDDLKWVEENVPSSVTDVALPALLDSDEERMITHFERSKME</sequence>
<keyword evidence="2 10" id="KW-0812">Transmembrane</keyword>
<evidence type="ECO:0000256" key="7">
    <source>
        <dbReference type="ARBA" id="ARBA00023180"/>
    </source>
</evidence>
<feature type="domain" description="TMEM87A/B GOLD" evidence="12">
    <location>
        <begin position="66"/>
        <end position="200"/>
    </location>
</feature>
<evidence type="ECO:0000256" key="5">
    <source>
        <dbReference type="ARBA" id="ARBA00023034"/>
    </source>
</evidence>
<dbReference type="Proteomes" id="UP000242450">
    <property type="component" value="Chromosome 12"/>
</dbReference>
<dbReference type="GO" id="GO:0042147">
    <property type="term" value="P:retrograde transport, endosome to Golgi"/>
    <property type="evidence" value="ECO:0007669"/>
    <property type="project" value="TreeGrafter"/>
</dbReference>
<evidence type="ECO:0000256" key="8">
    <source>
        <dbReference type="ARBA" id="ARBA00044946"/>
    </source>
</evidence>